<dbReference type="Proteomes" id="UP000007431">
    <property type="component" value="Unassembled WGS sequence"/>
</dbReference>
<organism evidence="2">
    <name type="scientific">Schizophyllum commune (strain H4-8 / FGSC 9210)</name>
    <name type="common">Split gill fungus</name>
    <dbReference type="NCBI Taxonomy" id="578458"/>
    <lineage>
        <taxon>Eukaryota</taxon>
        <taxon>Fungi</taxon>
        <taxon>Dikarya</taxon>
        <taxon>Basidiomycota</taxon>
        <taxon>Agaricomycotina</taxon>
        <taxon>Agaricomycetes</taxon>
        <taxon>Agaricomycetidae</taxon>
        <taxon>Agaricales</taxon>
        <taxon>Schizophyllaceae</taxon>
        <taxon>Schizophyllum</taxon>
    </lineage>
</organism>
<sequence>MAHGERGSGSDMDDILISNGDYGLRARVGDALCRPSGSAFESKATHAIEFDGDILRVEAIALRGGERVQGASLGGTPDWTECACSPE</sequence>
<dbReference type="EMBL" id="GL377309">
    <property type="protein sequence ID" value="EFI94432.1"/>
    <property type="molecule type" value="Genomic_DNA"/>
</dbReference>
<protein>
    <submittedName>
        <fullName evidence="1">Expressed protein</fullName>
    </submittedName>
</protein>
<gene>
    <name evidence="1" type="ORF">SCHCODRAFT_85728</name>
</gene>
<dbReference type="HOGENOM" id="CLU_2484595_0_0_1"/>
<evidence type="ECO:0000313" key="1">
    <source>
        <dbReference type="EMBL" id="EFI94432.1"/>
    </source>
</evidence>
<evidence type="ECO:0000313" key="2">
    <source>
        <dbReference type="Proteomes" id="UP000007431"/>
    </source>
</evidence>
<dbReference type="InParanoid" id="D8QBX4"/>
<dbReference type="AlphaFoldDB" id="D8QBX4"/>
<accession>D8QBX4</accession>
<proteinExistence type="predicted"/>
<keyword evidence="2" id="KW-1185">Reference proteome</keyword>
<reference evidence="1 2" key="1">
    <citation type="journal article" date="2010" name="Nat. Biotechnol.">
        <title>Genome sequence of the model mushroom Schizophyllum commune.</title>
        <authorList>
            <person name="Ohm R.A."/>
            <person name="de Jong J.F."/>
            <person name="Lugones L.G."/>
            <person name="Aerts A."/>
            <person name="Kothe E."/>
            <person name="Stajich J.E."/>
            <person name="de Vries R.P."/>
            <person name="Record E."/>
            <person name="Levasseur A."/>
            <person name="Baker S.E."/>
            <person name="Bartholomew K.A."/>
            <person name="Coutinho P.M."/>
            <person name="Erdmann S."/>
            <person name="Fowler T.J."/>
            <person name="Gathman A.C."/>
            <person name="Lombard V."/>
            <person name="Henrissat B."/>
            <person name="Knabe N."/>
            <person name="Kuees U."/>
            <person name="Lilly W.W."/>
            <person name="Lindquist E."/>
            <person name="Lucas S."/>
            <person name="Magnuson J.K."/>
            <person name="Piumi F."/>
            <person name="Raudaskoski M."/>
            <person name="Salamov A."/>
            <person name="Schmutz J."/>
            <person name="Schwarze F.W.M.R."/>
            <person name="vanKuyk P.A."/>
            <person name="Horton J.S."/>
            <person name="Grigoriev I.V."/>
            <person name="Woesten H.A.B."/>
        </authorList>
    </citation>
    <scope>NUCLEOTIDE SEQUENCE [LARGE SCALE GENOMIC DNA]</scope>
    <source>
        <strain evidence="2">H4-8 / FGSC 9210</strain>
    </source>
</reference>
<name>D8QBX4_SCHCM</name>